<feature type="compositionally biased region" description="Low complexity" evidence="1">
    <location>
        <begin position="69"/>
        <end position="99"/>
    </location>
</feature>
<dbReference type="Proteomes" id="UP000322245">
    <property type="component" value="Unassembled WGS sequence"/>
</dbReference>
<feature type="region of interest" description="Disordered" evidence="1">
    <location>
        <begin position="39"/>
        <end position="99"/>
    </location>
</feature>
<accession>A0A5D3B8V6</accession>
<evidence type="ECO:0000256" key="1">
    <source>
        <dbReference type="SAM" id="MobiDB-lite"/>
    </source>
</evidence>
<comment type="caution">
    <text evidence="2">The sequence shown here is derived from an EMBL/GenBank/DDBJ whole genome shotgun (WGS) entry which is preliminary data.</text>
</comment>
<reference evidence="2 3" key="1">
    <citation type="submission" date="2017-05" db="EMBL/GenBank/DDBJ databases">
        <title>The Genome Sequence of Tsuchiyaea wingfieldii DSM 27421.</title>
        <authorList>
            <person name="Cuomo C."/>
            <person name="Passer A."/>
            <person name="Billmyre B."/>
            <person name="Heitman J."/>
        </authorList>
    </citation>
    <scope>NUCLEOTIDE SEQUENCE [LARGE SCALE GENOMIC DNA]</scope>
    <source>
        <strain evidence="2 3">DSM 27421</strain>
    </source>
</reference>
<dbReference type="EMBL" id="NIDF01000003">
    <property type="protein sequence ID" value="TYJ58670.1"/>
    <property type="molecule type" value="Genomic_DNA"/>
</dbReference>
<sequence>MGTAAGWKGKGGSTFFGADRIRLKSTQERRGRYAKQLASEHLLVPSAPETPSFLTPPEPGMVQDKLHSSRGLRVPTSSSSSSSSSSYGTSPSSYSSSPTRVCYHARSLFGYDENDESLPPLLPNRSASSIPGPRPIPWGRSSPLPSPRVSPATPTTPTGRKQSSPLALLPSIPREWVHPSSSPSLRYVSSEYESREEREGAVPRAISSKRGGLLPIHAKGANEAEAGDLWTGQTKWEVNQEGKAENGDGVKREGVWKRLLPVSKKM</sequence>
<proteinExistence type="predicted"/>
<evidence type="ECO:0000313" key="3">
    <source>
        <dbReference type="Proteomes" id="UP000322245"/>
    </source>
</evidence>
<feature type="compositionally biased region" description="Basic and acidic residues" evidence="1">
    <location>
        <begin position="192"/>
        <end position="201"/>
    </location>
</feature>
<gene>
    <name evidence="2" type="ORF">B9479_000506</name>
</gene>
<name>A0A5D3B8V6_9TREE</name>
<evidence type="ECO:0000313" key="2">
    <source>
        <dbReference type="EMBL" id="TYJ58670.1"/>
    </source>
</evidence>
<feature type="region of interest" description="Disordered" evidence="1">
    <location>
        <begin position="113"/>
        <end position="206"/>
    </location>
</feature>
<dbReference type="AlphaFoldDB" id="A0A5D3B8V6"/>
<feature type="compositionally biased region" description="Low complexity" evidence="1">
    <location>
        <begin position="140"/>
        <end position="151"/>
    </location>
</feature>
<protein>
    <submittedName>
        <fullName evidence="2">Uncharacterized protein</fullName>
    </submittedName>
</protein>
<feature type="compositionally biased region" description="Low complexity" evidence="1">
    <location>
        <begin position="180"/>
        <end position="191"/>
    </location>
</feature>
<keyword evidence="3" id="KW-1185">Reference proteome</keyword>
<feature type="compositionally biased region" description="Polar residues" evidence="1">
    <location>
        <begin position="152"/>
        <end position="165"/>
    </location>
</feature>
<organism evidence="2 3">
    <name type="scientific">Cryptococcus floricola</name>
    <dbReference type="NCBI Taxonomy" id="2591691"/>
    <lineage>
        <taxon>Eukaryota</taxon>
        <taxon>Fungi</taxon>
        <taxon>Dikarya</taxon>
        <taxon>Basidiomycota</taxon>
        <taxon>Agaricomycotina</taxon>
        <taxon>Tremellomycetes</taxon>
        <taxon>Tremellales</taxon>
        <taxon>Cryptococcaceae</taxon>
        <taxon>Cryptococcus</taxon>
    </lineage>
</organism>